<evidence type="ECO:0000256" key="1">
    <source>
        <dbReference type="ARBA" id="ARBA00022475"/>
    </source>
</evidence>
<keyword evidence="4 10" id="KW-0808">Transferase</keyword>
<evidence type="ECO:0000256" key="8">
    <source>
        <dbReference type="ARBA" id="ARBA00023306"/>
    </source>
</evidence>
<comment type="similarity">
    <text evidence="10">Belongs to the glycosyltransferase 28 family. MurG subfamily.</text>
</comment>
<keyword evidence="8 10" id="KW-0131">Cell cycle</keyword>
<evidence type="ECO:0000259" key="12">
    <source>
        <dbReference type="Pfam" id="PF04101"/>
    </source>
</evidence>
<protein>
    <recommendedName>
        <fullName evidence="10">UDP-N-acetylglucosamine--N-acetylmuramyl-(pentapeptide) pyrophosphoryl-undecaprenol N-acetylglucosamine transferase</fullName>
        <ecNumber evidence="10">2.4.1.227</ecNumber>
    </recommendedName>
    <alternativeName>
        <fullName evidence="10">Undecaprenyl-PP-MurNAc-pentapeptide-UDPGlcNAc GlcNAc transferase</fullName>
    </alternativeName>
</protein>
<dbReference type="GO" id="GO:0009252">
    <property type="term" value="P:peptidoglycan biosynthetic process"/>
    <property type="evidence" value="ECO:0007669"/>
    <property type="project" value="UniProtKB-UniRule"/>
</dbReference>
<feature type="domain" description="Glycosyl transferase family 28 C-terminal" evidence="12">
    <location>
        <begin position="289"/>
        <end position="443"/>
    </location>
</feature>
<evidence type="ECO:0000256" key="6">
    <source>
        <dbReference type="ARBA" id="ARBA00022984"/>
    </source>
</evidence>
<sequence>MKKRLKFIIAGGKTGGHLFPGIAIAQAILRLEQESQILFVGTGAPFETKTLDNYGFKHKKIISSGIKGKGIFQKITALLQIPVSVLQAIKIIINFKPDMVIGVGGFSSGSVLLGAKLCGIKTAIHEQNSIAGITNRILSRVVDIIFTSFQNTKGFEHKKSTLHTGNPIRQSVNISKHLNRCQSNSGKTGTSEDQHKNIYCKKFTILVTGGSQGAKSINSAFVDAVTKINFINNTNFNRKVYSSKTSWQNPSFTSDPKNKEDFNGKGKYKEIEIEKQKNRNNCNENSLSCAVKGYHIIHQTGSLDEERIIKEYEKFFSSEMSETASERKTDNFHNKITAKAFFHDMPQIMAISDLVICRSGAGTLSEITALGKPSLLVPYPHAADDHQTFNALSLVNNEAAWMINDRELSPDDIIEKITLAYENPELMKNMSANALKLGHPHADETIAQICINVANDKKLLF</sequence>
<dbReference type="GO" id="GO:0051991">
    <property type="term" value="F:UDP-N-acetyl-D-glucosamine:N-acetylmuramoyl-L-alanyl-D-glutamyl-meso-2,6-diaminopimelyl-D-alanyl-D-alanine-diphosphoundecaprenol 4-beta-N-acetylglucosaminlytransferase activity"/>
    <property type="evidence" value="ECO:0007669"/>
    <property type="project" value="RHEA"/>
</dbReference>
<dbReference type="InterPro" id="IPR006009">
    <property type="entry name" value="GlcNAc_MurG"/>
</dbReference>
<dbReference type="PANTHER" id="PTHR21015">
    <property type="entry name" value="UDP-N-ACETYLGLUCOSAMINE--N-ACETYLMURAMYL-(PENTAPEPTIDE) PYROPHOSPHORYL-UNDECAPRENOL N-ACETYLGLUCOSAMINE TRANSFERASE 1"/>
    <property type="match status" value="1"/>
</dbReference>
<dbReference type="GO" id="GO:0008360">
    <property type="term" value="P:regulation of cell shape"/>
    <property type="evidence" value="ECO:0007669"/>
    <property type="project" value="UniProtKB-KW"/>
</dbReference>
<dbReference type="PANTHER" id="PTHR21015:SF22">
    <property type="entry name" value="GLYCOSYLTRANSFERASE"/>
    <property type="match status" value="1"/>
</dbReference>
<keyword evidence="5 10" id="KW-0133">Cell shape</keyword>
<gene>
    <name evidence="10" type="primary">murG</name>
    <name evidence="13" type="ORF">MTBBW1_2380010</name>
</gene>
<keyword evidence="6 10" id="KW-0573">Peptidoglycan synthesis</keyword>
<dbReference type="GO" id="GO:0050511">
    <property type="term" value="F:undecaprenyldiphospho-muramoylpentapeptide beta-N-acetylglucosaminyltransferase activity"/>
    <property type="evidence" value="ECO:0007669"/>
    <property type="project" value="UniProtKB-UniRule"/>
</dbReference>
<evidence type="ECO:0000256" key="7">
    <source>
        <dbReference type="ARBA" id="ARBA00023136"/>
    </source>
</evidence>
<reference evidence="13 14" key="1">
    <citation type="submission" date="2017-03" db="EMBL/GenBank/DDBJ databases">
        <authorList>
            <person name="Afonso C.L."/>
            <person name="Miller P.J."/>
            <person name="Scott M.A."/>
            <person name="Spackman E."/>
            <person name="Goraichik I."/>
            <person name="Dimitrov K.M."/>
            <person name="Suarez D.L."/>
            <person name="Swayne D.E."/>
        </authorList>
    </citation>
    <scope>NUCLEOTIDE SEQUENCE [LARGE SCALE GENOMIC DNA]</scope>
    <source>
        <strain evidence="13">PRJEB14757</strain>
    </source>
</reference>
<dbReference type="CDD" id="cd03785">
    <property type="entry name" value="GT28_MurG"/>
    <property type="match status" value="1"/>
</dbReference>
<dbReference type="STRING" id="1246637.MTBBW1_2380010"/>
<evidence type="ECO:0000313" key="13">
    <source>
        <dbReference type="EMBL" id="SLM30686.1"/>
    </source>
</evidence>
<feature type="binding site" evidence="10">
    <location>
        <position position="128"/>
    </location>
    <ligand>
        <name>UDP-N-acetyl-alpha-D-glucosamine</name>
        <dbReference type="ChEBI" id="CHEBI:57705"/>
    </ligand>
</feature>
<keyword evidence="1 10" id="KW-1003">Cell membrane</keyword>
<comment type="function">
    <text evidence="10">Cell wall formation. Catalyzes the transfer of a GlcNAc subunit on undecaprenyl-pyrophosphoryl-MurNAc-pentapeptide (lipid intermediate I) to form undecaprenyl-pyrophosphoryl-MurNAc-(pentapeptide)GlcNAc (lipid intermediate II).</text>
</comment>
<organism evidence="13 14">
    <name type="scientific">Desulfamplus magnetovallimortis</name>
    <dbReference type="NCBI Taxonomy" id="1246637"/>
    <lineage>
        <taxon>Bacteria</taxon>
        <taxon>Pseudomonadati</taxon>
        <taxon>Thermodesulfobacteriota</taxon>
        <taxon>Desulfobacteria</taxon>
        <taxon>Desulfobacterales</taxon>
        <taxon>Desulfobacteraceae</taxon>
        <taxon>Desulfamplus</taxon>
    </lineage>
</organism>
<evidence type="ECO:0000256" key="9">
    <source>
        <dbReference type="ARBA" id="ARBA00023316"/>
    </source>
</evidence>
<keyword evidence="2 10" id="KW-0132">Cell division</keyword>
<dbReference type="Pfam" id="PF03033">
    <property type="entry name" value="Glyco_transf_28"/>
    <property type="match status" value="1"/>
</dbReference>
<feature type="domain" description="Glycosyltransferase family 28 N-terminal" evidence="11">
    <location>
        <begin position="8"/>
        <end position="146"/>
    </location>
</feature>
<evidence type="ECO:0000256" key="2">
    <source>
        <dbReference type="ARBA" id="ARBA00022618"/>
    </source>
</evidence>
<evidence type="ECO:0000256" key="4">
    <source>
        <dbReference type="ARBA" id="ARBA00022679"/>
    </source>
</evidence>
<dbReference type="Proteomes" id="UP000191931">
    <property type="component" value="Unassembled WGS sequence"/>
</dbReference>
<dbReference type="UniPathway" id="UPA00219"/>
<dbReference type="InterPro" id="IPR007235">
    <property type="entry name" value="Glyco_trans_28_C"/>
</dbReference>
<accession>A0A1W1HE24</accession>
<dbReference type="GO" id="GO:0005886">
    <property type="term" value="C:plasma membrane"/>
    <property type="evidence" value="ECO:0007669"/>
    <property type="project" value="UniProtKB-SubCell"/>
</dbReference>
<comment type="pathway">
    <text evidence="10">Cell wall biogenesis; peptidoglycan biosynthesis.</text>
</comment>
<comment type="caution">
    <text evidence="10">Lacks conserved residue(s) required for the propagation of feature annotation.</text>
</comment>
<dbReference type="AlphaFoldDB" id="A0A1W1HE24"/>
<keyword evidence="3 10" id="KW-0328">Glycosyltransferase</keyword>
<dbReference type="GO" id="GO:0071555">
    <property type="term" value="P:cell wall organization"/>
    <property type="evidence" value="ECO:0007669"/>
    <property type="project" value="UniProtKB-KW"/>
</dbReference>
<dbReference type="EMBL" id="FWEV01000155">
    <property type="protein sequence ID" value="SLM30686.1"/>
    <property type="molecule type" value="Genomic_DNA"/>
</dbReference>
<evidence type="ECO:0000259" key="11">
    <source>
        <dbReference type="Pfam" id="PF03033"/>
    </source>
</evidence>
<proteinExistence type="inferred from homology"/>
<feature type="binding site" evidence="10">
    <location>
        <position position="169"/>
    </location>
    <ligand>
        <name>UDP-N-acetyl-alpha-D-glucosamine</name>
        <dbReference type="ChEBI" id="CHEBI:57705"/>
    </ligand>
</feature>
<evidence type="ECO:0000256" key="5">
    <source>
        <dbReference type="ARBA" id="ARBA00022960"/>
    </source>
</evidence>
<dbReference type="GO" id="GO:0051301">
    <property type="term" value="P:cell division"/>
    <property type="evidence" value="ECO:0007669"/>
    <property type="project" value="UniProtKB-KW"/>
</dbReference>
<keyword evidence="9 10" id="KW-0961">Cell wall biogenesis/degradation</keyword>
<evidence type="ECO:0000256" key="3">
    <source>
        <dbReference type="ARBA" id="ARBA00022676"/>
    </source>
</evidence>
<comment type="subcellular location">
    <subcellularLocation>
        <location evidence="10">Cell membrane</location>
        <topology evidence="10">Peripheral membrane protein</topology>
        <orientation evidence="10">Cytoplasmic side</orientation>
    </subcellularLocation>
</comment>
<comment type="catalytic activity">
    <reaction evidence="10">
        <text>di-trans,octa-cis-undecaprenyl diphospho-N-acetyl-alpha-D-muramoyl-L-alanyl-D-glutamyl-meso-2,6-diaminopimeloyl-D-alanyl-D-alanine + UDP-N-acetyl-alpha-D-glucosamine = di-trans,octa-cis-undecaprenyl diphospho-[N-acetyl-alpha-D-glucosaminyl-(1-&gt;4)]-N-acetyl-alpha-D-muramoyl-L-alanyl-D-glutamyl-meso-2,6-diaminopimeloyl-D-alanyl-D-alanine + UDP + H(+)</text>
        <dbReference type="Rhea" id="RHEA:31227"/>
        <dbReference type="ChEBI" id="CHEBI:15378"/>
        <dbReference type="ChEBI" id="CHEBI:57705"/>
        <dbReference type="ChEBI" id="CHEBI:58223"/>
        <dbReference type="ChEBI" id="CHEBI:61387"/>
        <dbReference type="ChEBI" id="CHEBI:61388"/>
        <dbReference type="EC" id="2.4.1.227"/>
    </reaction>
</comment>
<keyword evidence="14" id="KW-1185">Reference proteome</keyword>
<feature type="binding site" evidence="10">
    <location>
        <begin position="14"/>
        <end position="16"/>
    </location>
    <ligand>
        <name>UDP-N-acetyl-alpha-D-glucosamine</name>
        <dbReference type="ChEBI" id="CHEBI:57705"/>
    </ligand>
</feature>
<dbReference type="SUPFAM" id="SSF53756">
    <property type="entry name" value="UDP-Glycosyltransferase/glycogen phosphorylase"/>
    <property type="match status" value="2"/>
</dbReference>
<dbReference type="GO" id="GO:0005975">
    <property type="term" value="P:carbohydrate metabolic process"/>
    <property type="evidence" value="ECO:0007669"/>
    <property type="project" value="InterPro"/>
</dbReference>
<keyword evidence="7 10" id="KW-0472">Membrane</keyword>
<dbReference type="EC" id="2.4.1.227" evidence="10"/>
<dbReference type="HAMAP" id="MF_00033">
    <property type="entry name" value="MurG"/>
    <property type="match status" value="1"/>
</dbReference>
<evidence type="ECO:0000256" key="10">
    <source>
        <dbReference type="HAMAP-Rule" id="MF_00033"/>
    </source>
</evidence>
<dbReference type="InterPro" id="IPR004276">
    <property type="entry name" value="GlycoTrans_28_N"/>
</dbReference>
<evidence type="ECO:0000313" key="14">
    <source>
        <dbReference type="Proteomes" id="UP000191931"/>
    </source>
</evidence>
<dbReference type="Gene3D" id="3.40.50.2000">
    <property type="entry name" value="Glycogen Phosphorylase B"/>
    <property type="match status" value="2"/>
</dbReference>
<feature type="binding site" evidence="10">
    <location>
        <position position="387"/>
    </location>
    <ligand>
        <name>UDP-N-acetyl-alpha-D-glucosamine</name>
        <dbReference type="ChEBI" id="CHEBI:57705"/>
    </ligand>
</feature>
<name>A0A1W1HE24_9BACT</name>
<dbReference type="OrthoDB" id="9808936at2"/>
<feature type="binding site" evidence="10">
    <location>
        <position position="211"/>
    </location>
    <ligand>
        <name>UDP-N-acetyl-alpha-D-glucosamine</name>
        <dbReference type="ChEBI" id="CHEBI:57705"/>
    </ligand>
</feature>
<dbReference type="Pfam" id="PF04101">
    <property type="entry name" value="Glyco_tran_28_C"/>
    <property type="match status" value="1"/>
</dbReference>